<dbReference type="AlphaFoldDB" id="A0A1F7YK65"/>
<feature type="transmembrane region" description="Helical" evidence="1">
    <location>
        <begin position="298"/>
        <end position="316"/>
    </location>
</feature>
<feature type="transmembrane region" description="Helical" evidence="1">
    <location>
        <begin position="174"/>
        <end position="190"/>
    </location>
</feature>
<sequence length="461" mass="52754">MKNLIIYISLMMIVFLGLNMRKFSYAEVPFPGENADEYSFGWLGISLVKDKYPIAWSGVPPYVHDYQKINVDRVFDKDPNRVPFPIDKPWFDHPPLFGLLVGGYAYFEGVRDFASASVLILRRPMIILAIINILLVFILGTLVHKRKLGLLASAIYAFSPLIAISQRLALAENGYIPLFLISLIFSVLYFKLKQIKFWYLACSVSGVSILFKLSALAIPISLLLLVFLEKKKFDLTLIKPVIIAIIAPLVIFVLYGALFDLNMFIRVFEMNSGRLLGAGAEIFYQAVASSKIMSQRTFTDGWILAGWLSIFVLVIRGVYKNLLVKVIFSAVAAYFFIFMIFGGESYGWYRYPFYPLLSLSLAWMLITIYKKANLLVGYMLFLLPFGTSMHRLLGIEGFRQYASIFRLVTIVIFGFTILTLLNWKKAAFVNRILLIFLLLMAFFLSYKEVFFYNEANWIFST</sequence>
<gene>
    <name evidence="3" type="ORF">A2628_02265</name>
</gene>
<dbReference type="EMBL" id="MGGL01000004">
    <property type="protein sequence ID" value="OGM27590.1"/>
    <property type="molecule type" value="Genomic_DNA"/>
</dbReference>
<keyword evidence="1" id="KW-0472">Membrane</keyword>
<reference evidence="3 4" key="1">
    <citation type="journal article" date="2016" name="Nat. Commun.">
        <title>Thousands of microbial genomes shed light on interconnected biogeochemical processes in an aquifer system.</title>
        <authorList>
            <person name="Anantharaman K."/>
            <person name="Brown C.T."/>
            <person name="Hug L.A."/>
            <person name="Sharon I."/>
            <person name="Castelle C.J."/>
            <person name="Probst A.J."/>
            <person name="Thomas B.C."/>
            <person name="Singh A."/>
            <person name="Wilkins M.J."/>
            <person name="Karaoz U."/>
            <person name="Brodie E.L."/>
            <person name="Williams K.H."/>
            <person name="Hubbard S.S."/>
            <person name="Banfield J.F."/>
        </authorList>
    </citation>
    <scope>NUCLEOTIDE SEQUENCE [LARGE SCALE GENOMIC DNA]</scope>
</reference>
<dbReference type="InterPro" id="IPR038731">
    <property type="entry name" value="RgtA/B/C-like"/>
</dbReference>
<comment type="caution">
    <text evidence="3">The sequence shown here is derived from an EMBL/GenBank/DDBJ whole genome shotgun (WGS) entry which is preliminary data.</text>
</comment>
<feature type="transmembrane region" description="Helical" evidence="1">
    <location>
        <begin position="197"/>
        <end position="228"/>
    </location>
</feature>
<feature type="domain" description="Glycosyltransferase RgtA/B/C/D-like" evidence="2">
    <location>
        <begin position="92"/>
        <end position="252"/>
    </location>
</feature>
<keyword evidence="1" id="KW-0812">Transmembrane</keyword>
<feature type="transmembrane region" description="Helical" evidence="1">
    <location>
        <begin position="150"/>
        <end position="168"/>
    </location>
</feature>
<evidence type="ECO:0000313" key="3">
    <source>
        <dbReference type="EMBL" id="OGM27590.1"/>
    </source>
</evidence>
<dbReference type="Pfam" id="PF13231">
    <property type="entry name" value="PMT_2"/>
    <property type="match status" value="1"/>
</dbReference>
<name>A0A1F7YK65_9BACT</name>
<feature type="transmembrane region" description="Helical" evidence="1">
    <location>
        <begin position="428"/>
        <end position="446"/>
    </location>
</feature>
<feature type="transmembrane region" description="Helical" evidence="1">
    <location>
        <begin position="404"/>
        <end position="422"/>
    </location>
</feature>
<dbReference type="Proteomes" id="UP000179221">
    <property type="component" value="Unassembled WGS sequence"/>
</dbReference>
<protein>
    <recommendedName>
        <fullName evidence="2">Glycosyltransferase RgtA/B/C/D-like domain-containing protein</fullName>
    </recommendedName>
</protein>
<evidence type="ECO:0000256" key="1">
    <source>
        <dbReference type="SAM" id="Phobius"/>
    </source>
</evidence>
<evidence type="ECO:0000259" key="2">
    <source>
        <dbReference type="Pfam" id="PF13231"/>
    </source>
</evidence>
<keyword evidence="1" id="KW-1133">Transmembrane helix</keyword>
<organism evidence="3 4">
    <name type="scientific">Candidatus Woesebacteria bacterium RIFCSPHIGHO2_01_FULL_40_22</name>
    <dbReference type="NCBI Taxonomy" id="1802499"/>
    <lineage>
        <taxon>Bacteria</taxon>
        <taxon>Candidatus Woeseibacteriota</taxon>
    </lineage>
</organism>
<accession>A0A1F7YK65</accession>
<feature type="transmembrane region" description="Helical" evidence="1">
    <location>
        <begin position="125"/>
        <end position="143"/>
    </location>
</feature>
<evidence type="ECO:0000313" key="4">
    <source>
        <dbReference type="Proteomes" id="UP000179221"/>
    </source>
</evidence>
<proteinExistence type="predicted"/>
<feature type="transmembrane region" description="Helical" evidence="1">
    <location>
        <begin position="240"/>
        <end position="265"/>
    </location>
</feature>
<feature type="transmembrane region" description="Helical" evidence="1">
    <location>
        <begin position="322"/>
        <end position="341"/>
    </location>
</feature>